<evidence type="ECO:0000313" key="7">
    <source>
        <dbReference type="EMBL" id="KAF7995032.1"/>
    </source>
</evidence>
<dbReference type="EMBL" id="JACMRX010000002">
    <property type="protein sequence ID" value="KAF7995032.1"/>
    <property type="molecule type" value="Genomic_DNA"/>
</dbReference>
<evidence type="ECO:0000256" key="3">
    <source>
        <dbReference type="ARBA" id="ARBA00023242"/>
    </source>
</evidence>
<evidence type="ECO:0000256" key="1">
    <source>
        <dbReference type="ARBA" id="ARBA00004604"/>
    </source>
</evidence>
<keyword evidence="3" id="KW-0539">Nucleus</keyword>
<feature type="compositionally biased region" description="Basic and acidic residues" evidence="5">
    <location>
        <begin position="1"/>
        <end position="21"/>
    </location>
</feature>
<evidence type="ECO:0000313" key="8">
    <source>
        <dbReference type="Proteomes" id="UP000639338"/>
    </source>
</evidence>
<evidence type="ECO:0000256" key="2">
    <source>
        <dbReference type="ARBA" id="ARBA00022884"/>
    </source>
</evidence>
<feature type="domain" description="RRM" evidence="6">
    <location>
        <begin position="97"/>
        <end position="175"/>
    </location>
</feature>
<comment type="caution">
    <text evidence="7">The sequence shown here is derived from an EMBL/GenBank/DDBJ whole genome shotgun (WGS) entry which is preliminary data.</text>
</comment>
<reference evidence="7 8" key="1">
    <citation type="submission" date="2020-08" db="EMBL/GenBank/DDBJ databases">
        <title>Aphidius gifuensis genome sequencing and assembly.</title>
        <authorList>
            <person name="Du Z."/>
        </authorList>
    </citation>
    <scope>NUCLEOTIDE SEQUENCE [LARGE SCALE GENOMIC DNA]</scope>
    <source>
        <strain evidence="7">YNYX2018</strain>
        <tissue evidence="7">Adults</tissue>
    </source>
</reference>
<dbReference type="Proteomes" id="UP000639338">
    <property type="component" value="Unassembled WGS sequence"/>
</dbReference>
<dbReference type="InterPro" id="IPR012677">
    <property type="entry name" value="Nucleotide-bd_a/b_plait_sf"/>
</dbReference>
<comment type="subcellular location">
    <subcellularLocation>
        <location evidence="1">Nucleus</location>
        <location evidence="1">Nucleolus</location>
    </subcellularLocation>
</comment>
<evidence type="ECO:0000256" key="4">
    <source>
        <dbReference type="PROSITE-ProRule" id="PRU00176"/>
    </source>
</evidence>
<keyword evidence="2 4" id="KW-0694">RNA-binding</keyword>
<dbReference type="Pfam" id="PF00076">
    <property type="entry name" value="RRM_1"/>
    <property type="match status" value="1"/>
</dbReference>
<dbReference type="AlphaFoldDB" id="A0A834Y0W5"/>
<name>A0A834Y0W5_APHGI</name>
<dbReference type="Gene3D" id="3.30.70.330">
    <property type="match status" value="1"/>
</dbReference>
<dbReference type="InterPro" id="IPR000504">
    <property type="entry name" value="RRM_dom"/>
</dbReference>
<protein>
    <recommendedName>
        <fullName evidence="6">RRM domain-containing protein</fullName>
    </recommendedName>
</protein>
<sequence>MKVKQDRKQKPVLKVKKETKNSESSLNKAVKNVKQILKKKVEPTETKKVEEKPINNVEENRPFRSVNKSKSIIKIKGIKAKKPRTFKKSYVKDLKRGLVYIGHIPHGFYEEQMKEYFTQFGKVTRVRLVRSARTGKSRGYGYVEFALPDVAVIAAESMNNYLMNGRLVKTTYIAPEDQHKKYFRGPTWSETTYPRLTNRTNYIEKYNAPISEEQHKLKVEKTLEKFSDLSKKLKEEGIDLDFKVSQTTS</sequence>
<dbReference type="PROSITE" id="PS50102">
    <property type="entry name" value="RRM"/>
    <property type="match status" value="1"/>
</dbReference>
<organism evidence="7 8">
    <name type="scientific">Aphidius gifuensis</name>
    <name type="common">Parasitoid wasp</name>
    <dbReference type="NCBI Taxonomy" id="684658"/>
    <lineage>
        <taxon>Eukaryota</taxon>
        <taxon>Metazoa</taxon>
        <taxon>Ecdysozoa</taxon>
        <taxon>Arthropoda</taxon>
        <taxon>Hexapoda</taxon>
        <taxon>Insecta</taxon>
        <taxon>Pterygota</taxon>
        <taxon>Neoptera</taxon>
        <taxon>Endopterygota</taxon>
        <taxon>Hymenoptera</taxon>
        <taxon>Apocrita</taxon>
        <taxon>Ichneumonoidea</taxon>
        <taxon>Braconidae</taxon>
        <taxon>Aphidiinae</taxon>
        <taxon>Aphidius</taxon>
    </lineage>
</organism>
<gene>
    <name evidence="7" type="ORF">HCN44_004504</name>
</gene>
<proteinExistence type="predicted"/>
<dbReference type="GO" id="GO:0005730">
    <property type="term" value="C:nucleolus"/>
    <property type="evidence" value="ECO:0007669"/>
    <property type="project" value="UniProtKB-SubCell"/>
</dbReference>
<dbReference type="CDD" id="cd12307">
    <property type="entry name" value="RRM_NIFK_like"/>
    <property type="match status" value="1"/>
</dbReference>
<dbReference type="InterPro" id="IPR035979">
    <property type="entry name" value="RBD_domain_sf"/>
</dbReference>
<evidence type="ECO:0000256" key="5">
    <source>
        <dbReference type="SAM" id="MobiDB-lite"/>
    </source>
</evidence>
<dbReference type="OrthoDB" id="21467at2759"/>
<dbReference type="GO" id="GO:0003723">
    <property type="term" value="F:RNA binding"/>
    <property type="evidence" value="ECO:0007669"/>
    <property type="project" value="UniProtKB-UniRule"/>
</dbReference>
<evidence type="ECO:0000259" key="6">
    <source>
        <dbReference type="PROSITE" id="PS50102"/>
    </source>
</evidence>
<feature type="region of interest" description="Disordered" evidence="5">
    <location>
        <begin position="1"/>
        <end position="27"/>
    </location>
</feature>
<accession>A0A834Y0W5</accession>
<keyword evidence="8" id="KW-1185">Reference proteome</keyword>
<dbReference type="SUPFAM" id="SSF54928">
    <property type="entry name" value="RNA-binding domain, RBD"/>
    <property type="match status" value="1"/>
</dbReference>
<dbReference type="SMART" id="SM00360">
    <property type="entry name" value="RRM"/>
    <property type="match status" value="1"/>
</dbReference>
<dbReference type="PANTHER" id="PTHR46754">
    <property type="entry name" value="MKI67 FHA DOMAIN-INTERACTING NUCLEOLAR PHOSPHOPROTEIN"/>
    <property type="match status" value="1"/>
</dbReference>